<dbReference type="Pfam" id="PF12849">
    <property type="entry name" value="PBP_like_2"/>
    <property type="match status" value="1"/>
</dbReference>
<comment type="similarity">
    <text evidence="1">Belongs to the PstS family.</text>
</comment>
<protein>
    <submittedName>
        <fullName evidence="6">Unannotated protein</fullName>
    </submittedName>
</protein>
<dbReference type="Gene3D" id="3.40.190.10">
    <property type="entry name" value="Periplasmic binding protein-like II"/>
    <property type="match status" value="2"/>
</dbReference>
<dbReference type="GO" id="GO:0043190">
    <property type="term" value="C:ATP-binding cassette (ABC) transporter complex"/>
    <property type="evidence" value="ECO:0007669"/>
    <property type="project" value="InterPro"/>
</dbReference>
<dbReference type="InterPro" id="IPR005673">
    <property type="entry name" value="ABC_phos-bd_PstS"/>
</dbReference>
<accession>A0A6J6U3N7</accession>
<dbReference type="InterPro" id="IPR024370">
    <property type="entry name" value="PBP_domain"/>
</dbReference>
<evidence type="ECO:0000256" key="3">
    <source>
        <dbReference type="ARBA" id="ARBA00022592"/>
    </source>
</evidence>
<evidence type="ECO:0000313" key="6">
    <source>
        <dbReference type="EMBL" id="CAB4754106.1"/>
    </source>
</evidence>
<evidence type="ECO:0000256" key="2">
    <source>
        <dbReference type="ARBA" id="ARBA00022448"/>
    </source>
</evidence>
<proteinExistence type="inferred from homology"/>
<dbReference type="AlphaFoldDB" id="A0A6J6U3N7"/>
<dbReference type="EMBL" id="CAEZWT010000048">
    <property type="protein sequence ID" value="CAB4672636.1"/>
    <property type="molecule type" value="Genomic_DNA"/>
</dbReference>
<dbReference type="GO" id="GO:0042301">
    <property type="term" value="F:phosphate ion binding"/>
    <property type="evidence" value="ECO:0007669"/>
    <property type="project" value="InterPro"/>
</dbReference>
<dbReference type="SUPFAM" id="SSF53850">
    <property type="entry name" value="Periplasmic binding protein-like II"/>
    <property type="match status" value="1"/>
</dbReference>
<evidence type="ECO:0000313" key="8">
    <source>
        <dbReference type="EMBL" id="CAB4925834.1"/>
    </source>
</evidence>
<evidence type="ECO:0000313" key="7">
    <source>
        <dbReference type="EMBL" id="CAB4874785.1"/>
    </source>
</evidence>
<dbReference type="EMBL" id="CAEZZC010000013">
    <property type="protein sequence ID" value="CAB4754106.1"/>
    <property type="molecule type" value="Genomic_DNA"/>
</dbReference>
<reference evidence="6" key="1">
    <citation type="submission" date="2020-05" db="EMBL/GenBank/DDBJ databases">
        <authorList>
            <person name="Chiriac C."/>
            <person name="Salcher M."/>
            <person name="Ghai R."/>
            <person name="Kavagutti S V."/>
        </authorList>
    </citation>
    <scope>NUCLEOTIDE SEQUENCE</scope>
</reference>
<dbReference type="EMBL" id="CAFBMV010000006">
    <property type="protein sequence ID" value="CAB4925834.1"/>
    <property type="molecule type" value="Genomic_DNA"/>
</dbReference>
<evidence type="ECO:0000313" key="5">
    <source>
        <dbReference type="EMBL" id="CAB4672636.1"/>
    </source>
</evidence>
<dbReference type="GO" id="GO:0035435">
    <property type="term" value="P:phosphate ion transmembrane transport"/>
    <property type="evidence" value="ECO:0007669"/>
    <property type="project" value="InterPro"/>
</dbReference>
<evidence type="ECO:0000259" key="4">
    <source>
        <dbReference type="Pfam" id="PF12849"/>
    </source>
</evidence>
<evidence type="ECO:0000313" key="9">
    <source>
        <dbReference type="EMBL" id="CAB5059878.1"/>
    </source>
</evidence>
<dbReference type="EMBL" id="CAFBQL010000006">
    <property type="protein sequence ID" value="CAB5059878.1"/>
    <property type="molecule type" value="Genomic_DNA"/>
</dbReference>
<dbReference type="PANTHER" id="PTHR42996">
    <property type="entry name" value="PHOSPHATE-BINDING PROTEIN PSTS"/>
    <property type="match status" value="1"/>
</dbReference>
<dbReference type="EMBL" id="CAFBLE010000013">
    <property type="protein sequence ID" value="CAB4874785.1"/>
    <property type="molecule type" value="Genomic_DNA"/>
</dbReference>
<evidence type="ECO:0000256" key="1">
    <source>
        <dbReference type="ARBA" id="ARBA00008725"/>
    </source>
</evidence>
<organism evidence="6">
    <name type="scientific">freshwater metagenome</name>
    <dbReference type="NCBI Taxonomy" id="449393"/>
    <lineage>
        <taxon>unclassified sequences</taxon>
        <taxon>metagenomes</taxon>
        <taxon>ecological metagenomes</taxon>
    </lineage>
</organism>
<gene>
    <name evidence="5" type="ORF">UFOPK2289_01224</name>
    <name evidence="6" type="ORF">UFOPK2822_01006</name>
    <name evidence="7" type="ORF">UFOPK3346_01257</name>
    <name evidence="8" type="ORF">UFOPK3670_00964</name>
    <name evidence="9" type="ORF">UFOPK4308_00958</name>
</gene>
<dbReference type="PANTHER" id="PTHR42996:SF1">
    <property type="entry name" value="PHOSPHATE-BINDING PROTEIN PSTS"/>
    <property type="match status" value="1"/>
</dbReference>
<keyword evidence="3" id="KW-0592">Phosphate transport</keyword>
<sequence length="382" mass="39579">MRISRIAKVAASALALVLVAATPAYAANYSGSGASFPANLIEACKAGFAASGSDTYSYASSSSGTGQKNSDTQLGDFWMSDSPYTAATRRATLIHVPLVAAPIAILHNLPGTKTLQLSAATVAGIFGGTITMWNDPLIAADNNRTTTSVVYKKDKSGNPVKDAAGKLVVLKTKSTTAHYTLPNKKISVIYRNDSSGTNDNFTKYLYKSAPTIWTKANSKVFTTSFPGDINSATNRGRITGAASSTNVSSQAARTPYSITYAEVNYAAANNLKVASLINPADKVVAPDAVGVGAFLASATQDANGYLTYNYTTKEPGAYPLGIVSYMLADTAYAKKATAAAVKAIATYILSPACSQVVGAKLGFSVIDGALKAKALAQIAKIG</sequence>
<name>A0A6J6U3N7_9ZZZZ</name>
<dbReference type="InterPro" id="IPR050962">
    <property type="entry name" value="Phosphate-bind_PstS"/>
</dbReference>
<dbReference type="PIRSF" id="PIRSF002756">
    <property type="entry name" value="PstS"/>
    <property type="match status" value="1"/>
</dbReference>
<keyword evidence="2" id="KW-0813">Transport</keyword>
<feature type="domain" description="PBP" evidence="4">
    <location>
        <begin position="27"/>
        <end position="351"/>
    </location>
</feature>